<organism evidence="1 2">
    <name type="scientific">Tolypocladium ophioglossoides (strain CBS 100239)</name>
    <name type="common">Snaketongue truffleclub</name>
    <name type="synonym">Elaphocordyceps ophioglossoides</name>
    <dbReference type="NCBI Taxonomy" id="1163406"/>
    <lineage>
        <taxon>Eukaryota</taxon>
        <taxon>Fungi</taxon>
        <taxon>Dikarya</taxon>
        <taxon>Ascomycota</taxon>
        <taxon>Pezizomycotina</taxon>
        <taxon>Sordariomycetes</taxon>
        <taxon>Hypocreomycetidae</taxon>
        <taxon>Hypocreales</taxon>
        <taxon>Ophiocordycipitaceae</taxon>
        <taxon>Tolypocladium</taxon>
    </lineage>
</organism>
<dbReference type="OrthoDB" id="4924025at2759"/>
<accession>A0A0L0MXG1</accession>
<evidence type="ECO:0000313" key="2">
    <source>
        <dbReference type="Proteomes" id="UP000036947"/>
    </source>
</evidence>
<dbReference type="STRING" id="1163406.A0A0L0MXG1"/>
<dbReference type="Proteomes" id="UP000036947">
    <property type="component" value="Unassembled WGS sequence"/>
</dbReference>
<name>A0A0L0MXG1_TOLOC</name>
<dbReference type="AlphaFoldDB" id="A0A0L0MXG1"/>
<keyword evidence="2" id="KW-1185">Reference proteome</keyword>
<evidence type="ECO:0000313" key="1">
    <source>
        <dbReference type="EMBL" id="KND86466.1"/>
    </source>
</evidence>
<sequence length="128" mass="14622">MSSTEAELLAFTHTARETIATQRLSKQLELQLDEDPVIECDNKQTIRLVNLDSPRIKTALKHVDVHNCWARQAYQEGHFKVTYTAEMLADGLTKALPGQRFDQFVKQLGLVDIRHLVEAPQDEVYNTD</sequence>
<gene>
    <name evidence="1" type="ORF">TOPH_08904</name>
</gene>
<protein>
    <submittedName>
        <fullName evidence="1">Copia protein</fullName>
    </submittedName>
</protein>
<dbReference type="CDD" id="cd09272">
    <property type="entry name" value="RNase_HI_RT_Ty1"/>
    <property type="match status" value="1"/>
</dbReference>
<dbReference type="EMBL" id="LFRF01000056">
    <property type="protein sequence ID" value="KND86466.1"/>
    <property type="molecule type" value="Genomic_DNA"/>
</dbReference>
<proteinExistence type="predicted"/>
<comment type="caution">
    <text evidence="1">The sequence shown here is derived from an EMBL/GenBank/DDBJ whole genome shotgun (WGS) entry which is preliminary data.</text>
</comment>
<reference evidence="1 2" key="1">
    <citation type="journal article" date="2015" name="BMC Genomics">
        <title>The genome of the truffle-parasite Tolypocladium ophioglossoides and the evolution of antifungal peptaibiotics.</title>
        <authorList>
            <person name="Quandt C.A."/>
            <person name="Bushley K.E."/>
            <person name="Spatafora J.W."/>
        </authorList>
    </citation>
    <scope>NUCLEOTIDE SEQUENCE [LARGE SCALE GENOMIC DNA]</scope>
    <source>
        <strain evidence="1 2">CBS 100239</strain>
    </source>
</reference>